<evidence type="ECO:0000313" key="1">
    <source>
        <dbReference type="EMBL" id="AAD21018.1"/>
    </source>
</evidence>
<dbReference type="AlphaFoldDB" id="Q9Y762"/>
<proteinExistence type="predicted"/>
<sequence length="48" mass="5152">MDARDEPGPPAWVTVIGECCVRDKCYTLFARQCCSSAAAAVRQSITAC</sequence>
<reference evidence="1" key="2">
    <citation type="submission" date="1998-11" db="EMBL/GenBank/DDBJ databases">
        <title>Sequencing of a developmental and copper inducible cup1 gene of zygomycete Mucor racemosus.</title>
        <authorList>
            <person name="Velarde S."/>
            <person name="Cano-Canchola C."/>
            <person name="Alvarez A."/>
            <person name="Sosa L."/>
        </authorList>
    </citation>
    <scope>NUCLEOTIDE SEQUENCE</scope>
    <source>
        <strain evidence="1">ATCC1216b</strain>
    </source>
</reference>
<organism evidence="1">
    <name type="scientific">Mucor racemosus</name>
    <name type="common">Mucor oudemansii</name>
    <dbReference type="NCBI Taxonomy" id="4841"/>
    <lineage>
        <taxon>Eukaryota</taxon>
        <taxon>Fungi</taxon>
        <taxon>Fungi incertae sedis</taxon>
        <taxon>Mucoromycota</taxon>
        <taxon>Mucoromycotina</taxon>
        <taxon>Mucoromycetes</taxon>
        <taxon>Mucorales</taxon>
        <taxon>Mucorineae</taxon>
        <taxon>Mucoraceae</taxon>
        <taxon>Mucor</taxon>
    </lineage>
</organism>
<accession>Q9Y762</accession>
<name>Q9Y762_RHIRA</name>
<reference evidence="1" key="1">
    <citation type="journal article" date="1992" name="J. Bacteriol.">
        <title>Developmental regulation of CUP gene expression through DNA methylation in Mucor spp.</title>
        <authorList>
            <person name="Cano-Canchola C."/>
            <person name="Sosa L."/>
            <person name="Fonzi W."/>
            <person name="Sypherd P."/>
            <person name="Ruiz-Herrera J."/>
        </authorList>
    </citation>
    <scope>NUCLEOTIDE SEQUENCE</scope>
    <source>
        <strain evidence="1">ATCC1216b</strain>
    </source>
</reference>
<protein>
    <submittedName>
        <fullName evidence="1">Metallothionein</fullName>
    </submittedName>
</protein>
<gene>
    <name evidence="1" type="primary">cup1</name>
</gene>
<dbReference type="EMBL" id="AF106802">
    <property type="protein sequence ID" value="AAD21018.1"/>
    <property type="molecule type" value="Genomic_DNA"/>
</dbReference>